<keyword evidence="3" id="KW-0378">Hydrolase</keyword>
<dbReference type="NCBIfam" id="TIGR03033">
    <property type="entry name" value="phage_rel_nuc"/>
    <property type="match status" value="1"/>
</dbReference>
<dbReference type="InterPro" id="IPR017482">
    <property type="entry name" value="Lambda-type_endonuclease"/>
</dbReference>
<reference evidence="3 4" key="1">
    <citation type="submission" date="2014-03" db="EMBL/GenBank/DDBJ databases">
        <title>Draft Genome of Photorhabdus luminescens BA1, an Egyptian Isolate.</title>
        <authorList>
            <person name="Ghazal S."/>
            <person name="Hurst S.G.IV."/>
            <person name="Morris K."/>
            <person name="Thomas K."/>
            <person name="Tisa L.S."/>
        </authorList>
    </citation>
    <scope>NUCLEOTIDE SEQUENCE [LARGE SCALE GENOMIC DNA]</scope>
    <source>
        <strain evidence="3 4">BA1</strain>
    </source>
</reference>
<dbReference type="Gene3D" id="3.90.320.10">
    <property type="match status" value="1"/>
</dbReference>
<comment type="caution">
    <text evidence="3">The sequence shown here is derived from an EMBL/GenBank/DDBJ whole genome shotgun (WGS) entry which is preliminary data.</text>
</comment>
<dbReference type="AlphaFoldDB" id="A0A022PD35"/>
<gene>
    <name evidence="3" type="ORF">BA1DRAFT_03871</name>
</gene>
<evidence type="ECO:0000259" key="2">
    <source>
        <dbReference type="Pfam" id="PF09588"/>
    </source>
</evidence>
<protein>
    <submittedName>
        <fullName evidence="3">Putative phage-type endonuclease</fullName>
    </submittedName>
</protein>
<dbReference type="GO" id="GO:0004519">
    <property type="term" value="F:endonuclease activity"/>
    <property type="evidence" value="ECO:0007669"/>
    <property type="project" value="UniProtKB-KW"/>
</dbReference>
<evidence type="ECO:0000313" key="3">
    <source>
        <dbReference type="EMBL" id="EYU13626.1"/>
    </source>
</evidence>
<keyword evidence="3" id="KW-0540">Nuclease</keyword>
<dbReference type="PATRIC" id="fig|1393736.3.peg.3954"/>
<dbReference type="RefSeq" id="WP_051560855.1">
    <property type="nucleotide sequence ID" value="NZ_CAWLTM010000039.1"/>
</dbReference>
<evidence type="ECO:0000256" key="1">
    <source>
        <dbReference type="SAM" id="Coils"/>
    </source>
</evidence>
<keyword evidence="4" id="KW-1185">Reference proteome</keyword>
<dbReference type="InterPro" id="IPR011335">
    <property type="entry name" value="Restrct_endonuc-II-like"/>
</dbReference>
<evidence type="ECO:0000313" key="4">
    <source>
        <dbReference type="Proteomes" id="UP000023464"/>
    </source>
</evidence>
<dbReference type="Proteomes" id="UP000023464">
    <property type="component" value="Unassembled WGS sequence"/>
</dbReference>
<feature type="coiled-coil region" evidence="1">
    <location>
        <begin position="236"/>
        <end position="263"/>
    </location>
</feature>
<dbReference type="Pfam" id="PF09588">
    <property type="entry name" value="YqaJ"/>
    <property type="match status" value="1"/>
</dbReference>
<dbReference type="PANTHER" id="PTHR46609">
    <property type="entry name" value="EXONUCLEASE, PHAGE-TYPE/RECB, C-TERMINAL DOMAIN-CONTAINING PROTEIN"/>
    <property type="match status" value="1"/>
</dbReference>
<dbReference type="SUPFAM" id="SSF52980">
    <property type="entry name" value="Restriction endonuclease-like"/>
    <property type="match status" value="1"/>
</dbReference>
<sequence>MFVPVCEVVDVEQGTPEWHAWRKTGVTATCTPILLKIKGATKTPYQLYLQYAGLLESEDLSAIKQVDAGKKLEALARKYCEDKLDQIATPFCVRNKQHPFMIASLDGQLNDGSVLEIKNLSIKKHLAILQQGTNSPEFQYYYWQCQHQLFVTSAPQAYLVFWSATDQPKIFKIMPSQSAFNRLLAVCTEFWQCVMRKVAIPFDKENDVLLVSDAAIMEQTKEFATPNDLTIRVLDLRRQVKALQLIESEFKKIEEKKAQFKAAMKVSIQGLALALGFASNDPVRIDGFGFRYLEKPVKGKINWKMIAEQLNIDPEKFPDCVGQPSIHASLSVYEYDTTGIDSIYIPQNDTKDIISIGEELEDVTGSMLMF</sequence>
<organism evidence="3 4">
    <name type="scientific">Photorhabdus aegyptia</name>
    <dbReference type="NCBI Taxonomy" id="2805098"/>
    <lineage>
        <taxon>Bacteria</taxon>
        <taxon>Pseudomonadati</taxon>
        <taxon>Pseudomonadota</taxon>
        <taxon>Gammaproteobacteria</taxon>
        <taxon>Enterobacterales</taxon>
        <taxon>Morganellaceae</taxon>
        <taxon>Photorhabdus</taxon>
    </lineage>
</organism>
<dbReference type="InterPro" id="IPR051703">
    <property type="entry name" value="NF-kappa-B_Signaling_Reg"/>
</dbReference>
<proteinExistence type="predicted"/>
<feature type="domain" description="YqaJ viral recombinase" evidence="2">
    <location>
        <begin position="17"/>
        <end position="153"/>
    </location>
</feature>
<dbReference type="PANTHER" id="PTHR46609:SF6">
    <property type="entry name" value="EXONUCLEASE, PHAGE-TYPE_RECB, C-TERMINAL DOMAIN-CONTAINING PROTEIN-RELATED"/>
    <property type="match status" value="1"/>
</dbReference>
<accession>A0A022PD35</accession>
<name>A0A022PD35_9GAMM</name>
<dbReference type="InterPro" id="IPR019080">
    <property type="entry name" value="YqaJ_viral_recombinase"/>
</dbReference>
<dbReference type="InterPro" id="IPR011604">
    <property type="entry name" value="PDDEXK-like_dom_sf"/>
</dbReference>
<keyword evidence="3" id="KW-0255">Endonuclease</keyword>
<keyword evidence="1" id="KW-0175">Coiled coil</keyword>
<dbReference type="EMBL" id="JFGV01000076">
    <property type="protein sequence ID" value="EYU13626.1"/>
    <property type="molecule type" value="Genomic_DNA"/>
</dbReference>